<dbReference type="SUPFAM" id="SSF56954">
    <property type="entry name" value="Outer membrane efflux proteins (OEP)"/>
    <property type="match status" value="1"/>
</dbReference>
<dbReference type="Proteomes" id="UP000053899">
    <property type="component" value="Unassembled WGS sequence"/>
</dbReference>
<dbReference type="PANTHER" id="PTHR30203:SF24">
    <property type="entry name" value="BLR4935 PROTEIN"/>
    <property type="match status" value="1"/>
</dbReference>
<dbReference type="HOGENOM" id="CLU_012817_15_0_4"/>
<dbReference type="GeneID" id="92352164"/>
<dbReference type="Gene3D" id="1.20.1600.10">
    <property type="entry name" value="Outer membrane efflux proteins (OEP)"/>
    <property type="match status" value="1"/>
</dbReference>
<accession>I4Z5Q5</accession>
<reference evidence="3 4" key="1">
    <citation type="submission" date="2012-04" db="EMBL/GenBank/DDBJ databases">
        <title>Improved High-Quality Draft sequence of Leptothrix ochracea L12.</title>
        <authorList>
            <consortium name="US DOE Joint Genome Institute"/>
            <person name="Lucas S."/>
            <person name="Han J."/>
            <person name="Lapidus A."/>
            <person name="Cheng J.-F."/>
            <person name="Goodwin L."/>
            <person name="Pitluck S."/>
            <person name="Peters L."/>
            <person name="Zeytun A."/>
            <person name="Detter J.C."/>
            <person name="Han C."/>
            <person name="Tapia R."/>
            <person name="Land M."/>
            <person name="Hauser L."/>
            <person name="Kyrpides N."/>
            <person name="Ivanova N."/>
            <person name="Pagani I."/>
            <person name="Stepanauskas R."/>
            <person name="Masland D."/>
            <person name="Poulton N."/>
            <person name="Emerson D."/>
            <person name="Fleming E."/>
            <person name="Woyke T."/>
        </authorList>
    </citation>
    <scope>NUCLEOTIDE SEQUENCE [LARGE SCALE GENOMIC DNA]</scope>
    <source>
        <strain evidence="3 4">L12</strain>
    </source>
</reference>
<dbReference type="PANTHER" id="PTHR30203">
    <property type="entry name" value="OUTER MEMBRANE CATION EFFLUX PROTEIN"/>
    <property type="match status" value="1"/>
</dbReference>
<sequence>MNVHRPRYPLKTLLITALLSAWCMGVRAGDTPPLTATSASQAASASTLGAQVDELLRFARERNPEALSLQQEALTASARVESAGALPDPRLRTELMDVTQGGQQSPTISPSRVGSTRYTLMQDVPWFGKRDLRRDIAEQDAKSAHSRAQGTWSEVAAKIKTTYAQQYVLAKNESLTREILALLARLEKLAQTRYASGLAGQQDVIRAQVEQSLMQGELIGVETERHHMHARMNALLGRPSNAALAEPQGLRPLPSNEQLDQTRLEERIQAHNPQLLTEDARLQGAEKSRELAYKNRYPDVTFGIVPNQVQNSIKQWDLMIELNIPLQQSSRRSQESEAEAMLTVARTRREATRNQVSADLAENIAGLDAARRLEALAAQSLLPQAELSFKSALAGYENGKGDFASLLDAQRQIRQARQSQIKAQAEAQARLADIERILGEDL</sequence>
<keyword evidence="2" id="KW-0732">Signal</keyword>
<dbReference type="Pfam" id="PF02321">
    <property type="entry name" value="OEP"/>
    <property type="match status" value="2"/>
</dbReference>
<dbReference type="GO" id="GO:0015562">
    <property type="term" value="F:efflux transmembrane transporter activity"/>
    <property type="evidence" value="ECO:0007669"/>
    <property type="project" value="InterPro"/>
</dbReference>
<evidence type="ECO:0000256" key="1">
    <source>
        <dbReference type="ARBA" id="ARBA00007613"/>
    </source>
</evidence>
<dbReference type="EMBL" id="JH660677">
    <property type="protein sequence ID" value="EIM31547.1"/>
    <property type="molecule type" value="Genomic_DNA"/>
</dbReference>
<dbReference type="InterPro" id="IPR003423">
    <property type="entry name" value="OMP_efflux"/>
</dbReference>
<feature type="signal peptide" evidence="2">
    <location>
        <begin position="1"/>
        <end position="28"/>
    </location>
</feature>
<gene>
    <name evidence="3" type="ORF">LepocDRAFT_00002790</name>
</gene>
<keyword evidence="4" id="KW-1185">Reference proteome</keyword>
<evidence type="ECO:0000256" key="2">
    <source>
        <dbReference type="SAM" id="SignalP"/>
    </source>
</evidence>
<proteinExistence type="inferred from homology"/>
<comment type="similarity">
    <text evidence="1">Belongs to the outer membrane factor (OMF) (TC 1.B.17) family.</text>
</comment>
<dbReference type="InterPro" id="IPR010131">
    <property type="entry name" value="MdtP/NodT-like"/>
</dbReference>
<evidence type="ECO:0000313" key="4">
    <source>
        <dbReference type="Proteomes" id="UP000053899"/>
    </source>
</evidence>
<organism evidence="3 4">
    <name type="scientific">Leptothrix ochracea L12</name>
    <dbReference type="NCBI Taxonomy" id="735332"/>
    <lineage>
        <taxon>Bacteria</taxon>
        <taxon>Pseudomonadati</taxon>
        <taxon>Pseudomonadota</taxon>
        <taxon>Betaproteobacteria</taxon>
        <taxon>Burkholderiales</taxon>
        <taxon>Sphaerotilaceae</taxon>
        <taxon>Leptothrix</taxon>
    </lineage>
</organism>
<name>I4Z5Q5_9BURK</name>
<evidence type="ECO:0000313" key="3">
    <source>
        <dbReference type="EMBL" id="EIM31547.1"/>
    </source>
</evidence>
<dbReference type="AlphaFoldDB" id="I4Z5Q5"/>
<protein>
    <submittedName>
        <fullName evidence="3">Outer membrane protein</fullName>
    </submittedName>
</protein>
<feature type="chain" id="PRO_5003699503" evidence="2">
    <location>
        <begin position="29"/>
        <end position="442"/>
    </location>
</feature>
<dbReference type="RefSeq" id="WP_009453357.1">
    <property type="nucleotide sequence ID" value="NZ_JH660677.1"/>
</dbReference>